<evidence type="ECO:0000313" key="5">
    <source>
        <dbReference type="Proteomes" id="UP001228504"/>
    </source>
</evidence>
<accession>A0ABT9URT1</accession>
<dbReference type="Proteomes" id="UP001228504">
    <property type="component" value="Unassembled WGS sequence"/>
</dbReference>
<gene>
    <name evidence="4" type="ORF">J2S18_000446</name>
</gene>
<dbReference type="EMBL" id="JAUSUF010000001">
    <property type="protein sequence ID" value="MDQ0148529.1"/>
    <property type="molecule type" value="Genomic_DNA"/>
</dbReference>
<evidence type="ECO:0000259" key="2">
    <source>
        <dbReference type="Pfam" id="PF22820"/>
    </source>
</evidence>
<evidence type="ECO:0000256" key="1">
    <source>
        <dbReference type="SAM" id="Phobius"/>
    </source>
</evidence>
<sequence length="415" mass="47716">MDLKEGINKIKNNFLRKYNEVKNINKENYKYFFKSNIKILVIICIAVFLSLGYIVGNTRTTKDQVLKNLEIGLEKGKLSKLNDVIRVDNKKIPKDNLKPLAQYYKGKDSEVNNVINDLKENNSKSIFKLEEEKGLFFNKYYVELKTFNLSVISNFDEADITLNNKEKIKSGETLKNLIPGDYKVSGYIDNKYGKIKKEENITLMKNETVNLKLDGIVVTVDSNFKDATVFINGEDSGIKVSDFKDIGPMPSDGSIKLSIKKEFPWGEIAGTEEEVKEIPDIRLNLNISNEKLWSDVNTSIDKFYKSVFEALNDEDKNVITMATDEAKNKIYSVLEKNYFILKNKYDMVSLNIDKDKSKFEYKNGEYIGTIVCNVQYNTSKIFLGLGKQENTKKFLTRVVYKNGEWVINNVENFSL</sequence>
<dbReference type="Pfam" id="PF25155">
    <property type="entry name" value="NTF2_YvbJ"/>
    <property type="match status" value="1"/>
</dbReference>
<dbReference type="RefSeq" id="WP_307482688.1">
    <property type="nucleotide sequence ID" value="NZ_JAUSUF010000001.1"/>
</dbReference>
<dbReference type="Pfam" id="PF22820">
    <property type="entry name" value="TcaA_3rd_4th"/>
    <property type="match status" value="1"/>
</dbReference>
<evidence type="ECO:0000259" key="3">
    <source>
        <dbReference type="Pfam" id="PF25155"/>
    </source>
</evidence>
<proteinExistence type="predicted"/>
<keyword evidence="5" id="KW-1185">Reference proteome</keyword>
<organism evidence="4 5">
    <name type="scientific">Eubacterium multiforme</name>
    <dbReference type="NCBI Taxonomy" id="83339"/>
    <lineage>
        <taxon>Bacteria</taxon>
        <taxon>Bacillati</taxon>
        <taxon>Bacillota</taxon>
        <taxon>Clostridia</taxon>
        <taxon>Eubacteriales</taxon>
        <taxon>Eubacteriaceae</taxon>
        <taxon>Eubacterium</taxon>
    </lineage>
</organism>
<reference evidence="4 5" key="1">
    <citation type="submission" date="2023-07" db="EMBL/GenBank/DDBJ databases">
        <title>Genomic Encyclopedia of Type Strains, Phase IV (KMG-IV): sequencing the most valuable type-strain genomes for metagenomic binning, comparative biology and taxonomic classification.</title>
        <authorList>
            <person name="Goeker M."/>
        </authorList>
    </citation>
    <scope>NUCLEOTIDE SEQUENCE [LARGE SCALE GENOMIC DNA]</scope>
    <source>
        <strain evidence="4 5">DSM 20694</strain>
    </source>
</reference>
<keyword evidence="1" id="KW-0472">Membrane</keyword>
<protein>
    <submittedName>
        <fullName evidence="4">Membrane protein YvbJ</fullName>
    </submittedName>
</protein>
<feature type="domain" description="YvbJ-like NTF2-like" evidence="3">
    <location>
        <begin position="298"/>
        <end position="411"/>
    </location>
</feature>
<feature type="domain" description="TcaA 4th" evidence="2">
    <location>
        <begin position="215"/>
        <end position="284"/>
    </location>
</feature>
<keyword evidence="1" id="KW-1133">Transmembrane helix</keyword>
<comment type="caution">
    <text evidence="4">The sequence shown here is derived from an EMBL/GenBank/DDBJ whole genome shotgun (WGS) entry which is preliminary data.</text>
</comment>
<keyword evidence="1" id="KW-0812">Transmembrane</keyword>
<dbReference type="PANTHER" id="PTHR40038">
    <property type="entry name" value="MEMBRANE-ASSOCIATED PROTEIN TCAA"/>
    <property type="match status" value="1"/>
</dbReference>
<dbReference type="InterPro" id="IPR054530">
    <property type="entry name" value="TcaA_4th"/>
</dbReference>
<dbReference type="PANTHER" id="PTHR40038:SF1">
    <property type="entry name" value="MEMBRANE-ASSOCIATED PROTEIN TCAA"/>
    <property type="match status" value="1"/>
</dbReference>
<evidence type="ECO:0000313" key="4">
    <source>
        <dbReference type="EMBL" id="MDQ0148529.1"/>
    </source>
</evidence>
<feature type="transmembrane region" description="Helical" evidence="1">
    <location>
        <begin position="39"/>
        <end position="56"/>
    </location>
</feature>
<name>A0ABT9URT1_9FIRM</name>
<dbReference type="InterPro" id="IPR056902">
    <property type="entry name" value="NTF2_YvbJ"/>
</dbReference>